<dbReference type="AlphaFoldDB" id="A0A1C1A1H9"/>
<comment type="caution">
    <text evidence="2">The sequence shown here is derived from an EMBL/GenBank/DDBJ whole genome shotgun (WGS) entry which is preliminary data.</text>
</comment>
<reference evidence="3" key="1">
    <citation type="submission" date="2016-05" db="EMBL/GenBank/DDBJ databases">
        <title>Paenibacillus oryzae. sp. nov., isolated from the rice root.</title>
        <authorList>
            <person name="Zhang J."/>
            <person name="Zhang X."/>
        </authorList>
    </citation>
    <scope>NUCLEOTIDE SEQUENCE [LARGE SCALE GENOMIC DNA]</scope>
    <source>
        <strain evidence="3">KCTC13222</strain>
    </source>
</reference>
<accession>A0A1C1A1H9</accession>
<gene>
    <name evidence="2" type="ORF">A8709_26590</name>
</gene>
<feature type="transmembrane region" description="Helical" evidence="1">
    <location>
        <begin position="12"/>
        <end position="35"/>
    </location>
</feature>
<evidence type="ECO:0000313" key="3">
    <source>
        <dbReference type="Proteomes" id="UP000093309"/>
    </source>
</evidence>
<protein>
    <submittedName>
        <fullName evidence="2">Uncharacterized protein</fullName>
    </submittedName>
</protein>
<keyword evidence="1" id="KW-1133">Transmembrane helix</keyword>
<keyword evidence="1" id="KW-0472">Membrane</keyword>
<feature type="transmembrane region" description="Helical" evidence="1">
    <location>
        <begin position="56"/>
        <end position="78"/>
    </location>
</feature>
<dbReference type="Proteomes" id="UP000093309">
    <property type="component" value="Unassembled WGS sequence"/>
</dbReference>
<evidence type="ECO:0000256" key="1">
    <source>
        <dbReference type="SAM" id="Phobius"/>
    </source>
</evidence>
<keyword evidence="3" id="KW-1185">Reference proteome</keyword>
<keyword evidence="1" id="KW-0812">Transmembrane</keyword>
<name>A0A1C1A1H9_9BACL</name>
<evidence type="ECO:0000313" key="2">
    <source>
        <dbReference type="EMBL" id="OCT14385.1"/>
    </source>
</evidence>
<dbReference type="EMBL" id="LYPC01000020">
    <property type="protein sequence ID" value="OCT14385.1"/>
    <property type="molecule type" value="Genomic_DNA"/>
</dbReference>
<organism evidence="2 3">
    <name type="scientific">Paenibacillus pectinilyticus</name>
    <dbReference type="NCBI Taxonomy" id="512399"/>
    <lineage>
        <taxon>Bacteria</taxon>
        <taxon>Bacillati</taxon>
        <taxon>Bacillota</taxon>
        <taxon>Bacilli</taxon>
        <taxon>Bacillales</taxon>
        <taxon>Paenibacillaceae</taxon>
        <taxon>Paenibacillus</taxon>
    </lineage>
</organism>
<proteinExistence type="predicted"/>
<sequence length="114" mass="12428">MFSQTQEFGGLGLSATITSVIFLLAILLIIIFLSITKRNLVAPSSTKAAYETKGFAVIWQVVVVVGILVLEVGSGYYWRSTNLQDALPQGDSTSYVQQASNYECQSNVLLRASF</sequence>